<keyword evidence="6" id="KW-1015">Disulfide bond</keyword>
<dbReference type="InterPro" id="IPR001382">
    <property type="entry name" value="Glyco_hydro_47"/>
</dbReference>
<protein>
    <submittedName>
        <fullName evidence="10">Mannosyl-oligosaccharide 1,2-alpha-mannosidase IA</fullName>
    </submittedName>
</protein>
<feature type="region of interest" description="Disordered" evidence="8">
    <location>
        <begin position="862"/>
        <end position="891"/>
    </location>
</feature>
<evidence type="ECO:0000256" key="6">
    <source>
        <dbReference type="PIRSR" id="PIRSR601382-3"/>
    </source>
</evidence>
<dbReference type="GO" id="GO:0004571">
    <property type="term" value="F:mannosyl-oligosaccharide 1,2-alpha-mannosidase activity"/>
    <property type="evidence" value="ECO:0007669"/>
    <property type="project" value="InterPro"/>
</dbReference>
<evidence type="ECO:0000256" key="1">
    <source>
        <dbReference type="ARBA" id="ARBA00007658"/>
    </source>
</evidence>
<feature type="disulfide bond" evidence="6">
    <location>
        <begin position="1404"/>
        <end position="1436"/>
    </location>
</feature>
<proteinExistence type="inferred from homology"/>
<evidence type="ECO:0000256" key="5">
    <source>
        <dbReference type="ARBA" id="ARBA00023125"/>
    </source>
</evidence>
<dbReference type="InterPro" id="IPR036026">
    <property type="entry name" value="Seven-hairpin_glycosidases"/>
</dbReference>
<evidence type="ECO:0000256" key="7">
    <source>
        <dbReference type="PROSITE-ProRule" id="PRU00309"/>
    </source>
</evidence>
<evidence type="ECO:0000256" key="8">
    <source>
        <dbReference type="SAM" id="MobiDB-lite"/>
    </source>
</evidence>
<feature type="compositionally biased region" description="Low complexity" evidence="8">
    <location>
        <begin position="870"/>
        <end position="886"/>
    </location>
</feature>
<evidence type="ECO:0000256" key="3">
    <source>
        <dbReference type="ARBA" id="ARBA00022771"/>
    </source>
</evidence>
<keyword evidence="2" id="KW-0479">Metal-binding</keyword>
<dbReference type="Pfam" id="PF05699">
    <property type="entry name" value="Dimer_Tnp_hAT"/>
    <property type="match status" value="1"/>
</dbReference>
<dbReference type="SMART" id="SM00980">
    <property type="entry name" value="THAP"/>
    <property type="match status" value="1"/>
</dbReference>
<dbReference type="PANTHER" id="PTHR45913">
    <property type="entry name" value="EPM2A-INTERACTING PROTEIN 1"/>
    <property type="match status" value="1"/>
</dbReference>
<feature type="domain" description="THAP-type" evidence="9">
    <location>
        <begin position="756"/>
        <end position="838"/>
    </location>
</feature>
<comment type="caution">
    <text evidence="10">The sequence shown here is derived from an EMBL/GenBank/DDBJ whole genome shotgun (WGS) entry which is preliminary data.</text>
</comment>
<keyword evidence="11" id="KW-1185">Reference proteome</keyword>
<keyword evidence="5 7" id="KW-0238">DNA-binding</keyword>
<accession>A0AA47NYR0</accession>
<evidence type="ECO:0000313" key="10">
    <source>
        <dbReference type="EMBL" id="KAK0143836.1"/>
    </source>
</evidence>
<dbReference type="Gene3D" id="1.50.10.10">
    <property type="match status" value="2"/>
</dbReference>
<dbReference type="GO" id="GO:0046983">
    <property type="term" value="F:protein dimerization activity"/>
    <property type="evidence" value="ECO:0007669"/>
    <property type="project" value="InterPro"/>
</dbReference>
<dbReference type="InterPro" id="IPR012341">
    <property type="entry name" value="6hp_glycosidase-like_sf"/>
</dbReference>
<evidence type="ECO:0000256" key="2">
    <source>
        <dbReference type="ARBA" id="ARBA00022723"/>
    </source>
</evidence>
<dbReference type="SUPFAM" id="SSF53098">
    <property type="entry name" value="Ribonuclease H-like"/>
    <property type="match status" value="1"/>
</dbReference>
<reference evidence="10" key="1">
    <citation type="journal article" date="2023" name="Front. Mar. Sci.">
        <title>A new Merluccius polli reference genome to investigate the effects of global change in West African waters.</title>
        <authorList>
            <person name="Mateo J.L."/>
            <person name="Blanco-Fernandez C."/>
            <person name="Garcia-Vazquez E."/>
            <person name="Machado-Schiaffino G."/>
        </authorList>
    </citation>
    <scope>NUCLEOTIDE SEQUENCE</scope>
    <source>
        <strain evidence="10">C29</strain>
        <tissue evidence="10">Fin</tissue>
    </source>
</reference>
<organism evidence="10 11">
    <name type="scientific">Merluccius polli</name>
    <name type="common">Benguela hake</name>
    <name type="synonym">Merluccius cadenati</name>
    <dbReference type="NCBI Taxonomy" id="89951"/>
    <lineage>
        <taxon>Eukaryota</taxon>
        <taxon>Metazoa</taxon>
        <taxon>Chordata</taxon>
        <taxon>Craniata</taxon>
        <taxon>Vertebrata</taxon>
        <taxon>Euteleostomi</taxon>
        <taxon>Actinopterygii</taxon>
        <taxon>Neopterygii</taxon>
        <taxon>Teleostei</taxon>
        <taxon>Neoteleostei</taxon>
        <taxon>Acanthomorphata</taxon>
        <taxon>Zeiogadaria</taxon>
        <taxon>Gadariae</taxon>
        <taxon>Gadiformes</taxon>
        <taxon>Gadoidei</taxon>
        <taxon>Merlucciidae</taxon>
        <taxon>Merluccius</taxon>
    </lineage>
</organism>
<evidence type="ECO:0000313" key="11">
    <source>
        <dbReference type="Proteomes" id="UP001174136"/>
    </source>
</evidence>
<dbReference type="Proteomes" id="UP001174136">
    <property type="component" value="Unassembled WGS sequence"/>
</dbReference>
<name>A0AA47NYR0_MERPO</name>
<keyword evidence="4" id="KW-0862">Zinc</keyword>
<comment type="similarity">
    <text evidence="1">Belongs to the glycosyl hydrolase 47 family.</text>
</comment>
<dbReference type="GO" id="GO:0003677">
    <property type="term" value="F:DNA binding"/>
    <property type="evidence" value="ECO:0007669"/>
    <property type="project" value="UniProtKB-UniRule"/>
</dbReference>
<dbReference type="PANTHER" id="PTHR45913:SF21">
    <property type="entry name" value="DUF4371 DOMAIN-CONTAINING PROTEIN"/>
    <property type="match status" value="1"/>
</dbReference>
<dbReference type="InterPro" id="IPR006612">
    <property type="entry name" value="THAP_Znf"/>
</dbReference>
<gene>
    <name evidence="10" type="primary">MAN1A1_0</name>
    <name evidence="10" type="ORF">N1851_017956</name>
</gene>
<sequence length="1540" mass="174081">MSASTATRKSEILADDVLAQLEAAIQSAPCISLAIDESTDVTDNAQLLVYVRFFHKDKKELCEDLLGVAPLETHKRRGHIWSNKRDAEKEGHRSEADGAPAMVGKEWGAVPRMKEDNTDLIAYHCLIHQTVLCATLSEQFSEVMNTMMKLINFLRASSSLQHRLLKEFLEDVEANANDLLLHNNVRWLSKGNALGRFWSIRKEIAAFLKQVKSQRATEFSLFLQDEHKMDMVAFLVDITSHLNELNLKLQGQNNSVADLMTALRAFQRKLDVFKEDLEGECEHFPKLQEQIQGERDISPYVDFINKLIGNFSKRFNSFCLGQRLLLLIQNHFLIREVREFSKEVTQTFKWAHAGSLQLELIDLQGNAALREHFEATDPTTFWLQTVSESVFPGLTKVELHTLTMFGSTYSCESAFSTMNIIKNKYRSRLTNEHLHEFLKVLFPPPDNIPSPGQQFSSPAEHSLNQALLSLSESPNMTAEAAALLAWYLSAALEDPWASQAQKVSSFSLTASFTAGVHQRVLRLRPRQAPTTFRPQLLAATSAKEVLNITHLDSMSPTSPGMCGKIGRWELKTSRTGASTRHFQFTLSTRLGLPGLSGSHPCHLIQLTTRRSLCLNQQEQKEHKAKQVTVPLSLRHVPPPCLPSSGIGRNWPWASGGSSILAEYGTLHLEFMHLSKLSGNPEFAQKVMNIRKVLEHLDKPQGLYPNYLNPNSGQWGQHHVSVGGLGDSFYEYLLKAWIMSDKTDEEAKKMYYDALQVAMVMCVVNGCDSKSKVYFTIMFHRIPTKDNERKNQWLAALNIDLRTPVESIKKWRVCSEHFAPEDYLENMDRVTHTTDPHNIESAGMDISSTSAFDISMCSEPAAHPADTSFAPTSPSTSTTGSTSSSSGPLGGWKERKWMVNESKLMELFQKCSTCGTLMSEANQTIHTFCSRITVSFTCNNGHTGHWESCPNTRQMADNNLISAAATLFTGATYTDIAEWAGLMNLQIPKKSTFYNIQACYLIPVIDAAYKKQEYMVKARLISQTLDGEGVQLCGDGRSDSPGHSCKYTTYSFMDDSSSQIVTFDLIQVSQATSSVAMEPMGFRKGLEKLLDEGLAIEVITTDRHPSIRKLMREEYTNIIHQFDPWHVAKGMKKKLVAASNRRNCKDLAPWVKSVSNHMWWSCCSSKGDATELHRRWTSILYHISGVHRWEDNGREYQCYHKELSPDQQQMKKWLSVDSPAYKALLEIVMDKRLLKDLQQMTLFKHTGQLEVFHNALLKYCPKRLHFEYAAMQARTMLAVMDHNENHSSSREQAKSAAGLPRHNVVFQKQSKQWIARPIYTKTTQEFRDGLMEGVFERRLDPTVKYKESASHVRIPRLPANIALQPKPSKEDAIETNLIRKSSGGLTYIAEWKGGLLEHKMGHLTCFAGGMIALGADGAPGDKTGHQMEQAAEIARTCHESYARTTLKLGPEAFRFDGGVEAIATRQNEKYFILRPEVIETYMYMWRFTHDPKYRDWAWEAVQALEQHCRVEAGYSGIRDVYAASPNHDDVQQSFYQAETLK</sequence>
<evidence type="ECO:0000259" key="9">
    <source>
        <dbReference type="PROSITE" id="PS50950"/>
    </source>
</evidence>
<dbReference type="InterPro" id="IPR008906">
    <property type="entry name" value="HATC_C_dom"/>
</dbReference>
<dbReference type="Pfam" id="PF01532">
    <property type="entry name" value="Glyco_hydro_47"/>
    <property type="match status" value="2"/>
</dbReference>
<dbReference type="GO" id="GO:0008270">
    <property type="term" value="F:zinc ion binding"/>
    <property type="evidence" value="ECO:0007669"/>
    <property type="project" value="UniProtKB-KW"/>
</dbReference>
<dbReference type="GO" id="GO:0005975">
    <property type="term" value="P:carbohydrate metabolic process"/>
    <property type="evidence" value="ECO:0007669"/>
    <property type="project" value="InterPro"/>
</dbReference>
<dbReference type="GO" id="GO:0016020">
    <property type="term" value="C:membrane"/>
    <property type="evidence" value="ECO:0007669"/>
    <property type="project" value="InterPro"/>
</dbReference>
<dbReference type="InterPro" id="IPR012337">
    <property type="entry name" value="RNaseH-like_sf"/>
</dbReference>
<dbReference type="PROSITE" id="PS50950">
    <property type="entry name" value="ZF_THAP"/>
    <property type="match status" value="1"/>
</dbReference>
<dbReference type="SUPFAM" id="SSF48225">
    <property type="entry name" value="Seven-hairpin glycosidases"/>
    <property type="match status" value="2"/>
</dbReference>
<keyword evidence="3 7" id="KW-0863">Zinc-finger</keyword>
<dbReference type="SUPFAM" id="SSF57716">
    <property type="entry name" value="Glucocorticoid receptor-like (DNA-binding domain)"/>
    <property type="match status" value="1"/>
</dbReference>
<dbReference type="EMBL" id="JAOPHQ010003209">
    <property type="protein sequence ID" value="KAK0143836.1"/>
    <property type="molecule type" value="Genomic_DNA"/>
</dbReference>
<evidence type="ECO:0000256" key="4">
    <source>
        <dbReference type="ARBA" id="ARBA00022833"/>
    </source>
</evidence>
<dbReference type="GO" id="GO:0005509">
    <property type="term" value="F:calcium ion binding"/>
    <property type="evidence" value="ECO:0007669"/>
    <property type="project" value="InterPro"/>
</dbReference>